<proteinExistence type="predicted"/>
<reference evidence="3" key="1">
    <citation type="submission" date="2015-07" db="EMBL/GenBank/DDBJ databases">
        <title>Draft genome sequence of a Pseudoalteromonas rubra strain, OCN096, isolated from Kaneohe Bay, Oahu, Hawaii.</title>
        <authorList>
            <person name="Beurmann S."/>
            <person name="Ushijima B."/>
            <person name="Belcaid M."/>
            <person name="Callahan S.M."/>
            <person name="Aeby G.S."/>
        </authorList>
    </citation>
    <scope>NUCLEOTIDE SEQUENCE [LARGE SCALE GENOMIC DNA]</scope>
    <source>
        <strain evidence="3">OCN096</strain>
    </source>
</reference>
<gene>
    <name evidence="2" type="ORF">AC626_01975</name>
</gene>
<name>A0A0L0EWU6_9GAMM</name>
<dbReference type="SUPFAM" id="SSF51735">
    <property type="entry name" value="NAD(P)-binding Rossmann-fold domains"/>
    <property type="match status" value="1"/>
</dbReference>
<dbReference type="AlphaFoldDB" id="A0A0L0EWU6"/>
<dbReference type="PATRIC" id="fig|43658.6.peg.5741"/>
<feature type="domain" description="NAD(P)-binding" evidence="1">
    <location>
        <begin position="7"/>
        <end position="121"/>
    </location>
</feature>
<evidence type="ECO:0000313" key="2">
    <source>
        <dbReference type="EMBL" id="KNC68915.1"/>
    </source>
</evidence>
<dbReference type="InterPro" id="IPR016040">
    <property type="entry name" value="NAD(P)-bd_dom"/>
</dbReference>
<protein>
    <recommendedName>
        <fullName evidence="1">NAD(P)-binding domain-containing protein</fullName>
    </recommendedName>
</protein>
<evidence type="ECO:0000313" key="3">
    <source>
        <dbReference type="Proteomes" id="UP000036850"/>
    </source>
</evidence>
<dbReference type="PANTHER" id="PTHR14097">
    <property type="entry name" value="OXIDOREDUCTASE HTATIP2"/>
    <property type="match status" value="1"/>
</dbReference>
<dbReference type="Proteomes" id="UP000036850">
    <property type="component" value="Unassembled WGS sequence"/>
</dbReference>
<accession>A0A0L0EWU6</accession>
<dbReference type="EMBL" id="LFZX01000007">
    <property type="protein sequence ID" value="KNC68915.1"/>
    <property type="molecule type" value="Genomic_DNA"/>
</dbReference>
<dbReference type="Pfam" id="PF13460">
    <property type="entry name" value="NAD_binding_10"/>
    <property type="match status" value="1"/>
</dbReference>
<dbReference type="Gene3D" id="3.40.50.720">
    <property type="entry name" value="NAD(P)-binding Rossmann-like Domain"/>
    <property type="match status" value="1"/>
</dbReference>
<dbReference type="InterPro" id="IPR036291">
    <property type="entry name" value="NAD(P)-bd_dom_sf"/>
</dbReference>
<sequence length="215" mass="23867">MKVILIGATGLVGKSLLEQLLADSSIEHVKVLARRATGISHPRLSQSIVNFDQLPDDNMFEGYDVLFSCLGTTVKIAKTRAAQYNVDFHMQYRVAELACQSGVKNYVLLSSYGADTQSAVFYSRMKGELDTAVKKLKFEKVSIIRPSVLGGSRESLRIGETLLIGVLGFLSLIPWMKKYRPIDGRCVASAMINAARENQGGYHIYELEDVFRLVK</sequence>
<evidence type="ECO:0000259" key="1">
    <source>
        <dbReference type="Pfam" id="PF13460"/>
    </source>
</evidence>
<dbReference type="PANTHER" id="PTHR14097:SF7">
    <property type="entry name" value="OXIDOREDUCTASE HTATIP2"/>
    <property type="match status" value="1"/>
</dbReference>
<comment type="caution">
    <text evidence="2">The sequence shown here is derived from an EMBL/GenBank/DDBJ whole genome shotgun (WGS) entry which is preliminary data.</text>
</comment>
<organism evidence="2 3">
    <name type="scientific">Pseudoalteromonas rubra</name>
    <dbReference type="NCBI Taxonomy" id="43658"/>
    <lineage>
        <taxon>Bacteria</taxon>
        <taxon>Pseudomonadati</taxon>
        <taxon>Pseudomonadota</taxon>
        <taxon>Gammaproteobacteria</taxon>
        <taxon>Alteromonadales</taxon>
        <taxon>Pseudoalteromonadaceae</taxon>
        <taxon>Pseudoalteromonas</taxon>
    </lineage>
</organism>